<organism evidence="1">
    <name type="scientific">Dichomitus squalens</name>
    <dbReference type="NCBI Taxonomy" id="114155"/>
    <lineage>
        <taxon>Eukaryota</taxon>
        <taxon>Fungi</taxon>
        <taxon>Dikarya</taxon>
        <taxon>Basidiomycota</taxon>
        <taxon>Agaricomycotina</taxon>
        <taxon>Agaricomycetes</taxon>
        <taxon>Polyporales</taxon>
        <taxon>Polyporaceae</taxon>
        <taxon>Dichomitus</taxon>
    </lineage>
</organism>
<dbReference type="AlphaFoldDB" id="A0A4Q9ML43"/>
<dbReference type="EMBL" id="ML143422">
    <property type="protein sequence ID" value="TBU28340.1"/>
    <property type="molecule type" value="Genomic_DNA"/>
</dbReference>
<proteinExistence type="predicted"/>
<reference evidence="1" key="1">
    <citation type="submission" date="2019-01" db="EMBL/GenBank/DDBJ databases">
        <title>Draft genome sequences of three monokaryotic isolates of the white-rot basidiomycete fungus Dichomitus squalens.</title>
        <authorList>
            <consortium name="DOE Joint Genome Institute"/>
            <person name="Lopez S.C."/>
            <person name="Andreopoulos B."/>
            <person name="Pangilinan J."/>
            <person name="Lipzen A."/>
            <person name="Riley R."/>
            <person name="Ahrendt S."/>
            <person name="Ng V."/>
            <person name="Barry K."/>
            <person name="Daum C."/>
            <person name="Grigoriev I.V."/>
            <person name="Hilden K.S."/>
            <person name="Makela M.R."/>
            <person name="de Vries R.P."/>
        </authorList>
    </citation>
    <scope>NUCLEOTIDE SEQUENCE [LARGE SCALE GENOMIC DNA]</scope>
    <source>
        <strain evidence="1">OM18370.1</strain>
    </source>
</reference>
<sequence>MGDRKGEDLFEKYGCLLGTLGGQYSGSHPTTIPTCGPKPLPGRKLQLKAHVIHTSWNEEVRLIHVPSHPMAQRLRALPDFSMPAGRQFGDLTGDYPVIRLSQGARRAKILQSRHRPAPDSSASGRDASNFSRCGPHISPFFLPACGAGRSLEFARSSNRMSQINFSWSLRWEDN</sequence>
<name>A0A4Q9ML43_9APHY</name>
<accession>A0A4Q9ML43</accession>
<protein>
    <submittedName>
        <fullName evidence="1">Uncharacterized protein</fullName>
    </submittedName>
</protein>
<gene>
    <name evidence="1" type="ORF">BD311DRAFT_326843</name>
</gene>
<dbReference type="Proteomes" id="UP000292957">
    <property type="component" value="Unassembled WGS sequence"/>
</dbReference>
<evidence type="ECO:0000313" key="1">
    <source>
        <dbReference type="EMBL" id="TBU28340.1"/>
    </source>
</evidence>